<dbReference type="GO" id="GO:0016787">
    <property type="term" value="F:hydrolase activity"/>
    <property type="evidence" value="ECO:0007669"/>
    <property type="project" value="UniProtKB-KW"/>
</dbReference>
<comment type="caution">
    <text evidence="3">The sequence shown here is derived from an EMBL/GenBank/DDBJ whole genome shotgun (WGS) entry which is preliminary data.</text>
</comment>
<feature type="signal peptide" evidence="1">
    <location>
        <begin position="1"/>
        <end position="20"/>
    </location>
</feature>
<name>A0A4R1Q2K7_9FIRM</name>
<dbReference type="Gene3D" id="3.40.50.1820">
    <property type="entry name" value="alpha/beta hydrolase"/>
    <property type="match status" value="1"/>
</dbReference>
<dbReference type="InterPro" id="IPR002925">
    <property type="entry name" value="Dienelactn_hydro"/>
</dbReference>
<dbReference type="OrthoDB" id="9771666at2"/>
<dbReference type="InterPro" id="IPR029058">
    <property type="entry name" value="AB_hydrolase_fold"/>
</dbReference>
<dbReference type="Pfam" id="PF01738">
    <property type="entry name" value="DLH"/>
    <property type="match status" value="1"/>
</dbReference>
<dbReference type="Proteomes" id="UP000295063">
    <property type="component" value="Unassembled WGS sequence"/>
</dbReference>
<dbReference type="InterPro" id="IPR050261">
    <property type="entry name" value="FrsA_esterase"/>
</dbReference>
<keyword evidence="3" id="KW-0378">Hydrolase</keyword>
<dbReference type="PANTHER" id="PTHR22946:SF0">
    <property type="entry name" value="DIENELACTONE HYDROLASE DOMAIN-CONTAINING PROTEIN"/>
    <property type="match status" value="1"/>
</dbReference>
<evidence type="ECO:0000313" key="3">
    <source>
        <dbReference type="EMBL" id="TCL35270.1"/>
    </source>
</evidence>
<gene>
    <name evidence="3" type="ORF">EV210_113113</name>
</gene>
<dbReference type="EMBL" id="SLUI01000013">
    <property type="protein sequence ID" value="TCL35270.1"/>
    <property type="molecule type" value="Genomic_DNA"/>
</dbReference>
<accession>A0A4R1Q2K7</accession>
<protein>
    <submittedName>
        <fullName evidence="3">Dienelactone hydrolase</fullName>
    </submittedName>
</protein>
<feature type="domain" description="Dienelactone hydrolase" evidence="2">
    <location>
        <begin position="36"/>
        <end position="248"/>
    </location>
</feature>
<dbReference type="AlphaFoldDB" id="A0A4R1Q2K7"/>
<evidence type="ECO:0000256" key="1">
    <source>
        <dbReference type="SAM" id="SignalP"/>
    </source>
</evidence>
<keyword evidence="1" id="KW-0732">Signal</keyword>
<sequence length="249" mass="27119">MRILLILMLLISLTFPTASAQIRGEVIEYKQGDTVMEGYLAYDDAVKGKRAGILVVHDWNGIGSYVRARAQQLASLGYVAFAPDIYGKNLRPADNKEAAKIASTLKNDRLLLRLRVNAGLDILRNHPLTDSNKLGAIGYCFGGMTVLELARSGASIAGVVSFHGNLDTAGETSPIHAKVLVLHGAEDPVVPPAQVAAFEEEMRKAGADWQLNIYSSTGHNFTNPSSSSYSRQTDKRSFEAMKNFFAEIF</sequence>
<dbReference type="PANTHER" id="PTHR22946">
    <property type="entry name" value="DIENELACTONE HYDROLASE DOMAIN-CONTAINING PROTEIN-RELATED"/>
    <property type="match status" value="1"/>
</dbReference>
<organism evidence="3 4">
    <name type="scientific">Anaerospora hongkongensis</name>
    <dbReference type="NCBI Taxonomy" id="244830"/>
    <lineage>
        <taxon>Bacteria</taxon>
        <taxon>Bacillati</taxon>
        <taxon>Bacillota</taxon>
        <taxon>Negativicutes</taxon>
        <taxon>Selenomonadales</taxon>
        <taxon>Sporomusaceae</taxon>
        <taxon>Anaerospora</taxon>
    </lineage>
</organism>
<evidence type="ECO:0000259" key="2">
    <source>
        <dbReference type="Pfam" id="PF01738"/>
    </source>
</evidence>
<dbReference type="SUPFAM" id="SSF53474">
    <property type="entry name" value="alpha/beta-Hydrolases"/>
    <property type="match status" value="1"/>
</dbReference>
<reference evidence="3 4" key="1">
    <citation type="submission" date="2019-03" db="EMBL/GenBank/DDBJ databases">
        <title>Genomic Encyclopedia of Type Strains, Phase IV (KMG-IV): sequencing the most valuable type-strain genomes for metagenomic binning, comparative biology and taxonomic classification.</title>
        <authorList>
            <person name="Goeker M."/>
        </authorList>
    </citation>
    <scope>NUCLEOTIDE SEQUENCE [LARGE SCALE GENOMIC DNA]</scope>
    <source>
        <strain evidence="3 4">DSM 15969</strain>
    </source>
</reference>
<feature type="chain" id="PRO_5020393478" evidence="1">
    <location>
        <begin position="21"/>
        <end position="249"/>
    </location>
</feature>
<evidence type="ECO:0000313" key="4">
    <source>
        <dbReference type="Proteomes" id="UP000295063"/>
    </source>
</evidence>
<proteinExistence type="predicted"/>
<keyword evidence="4" id="KW-1185">Reference proteome</keyword>
<dbReference type="RefSeq" id="WP_132082678.1">
    <property type="nucleotide sequence ID" value="NZ_SLUI01000013.1"/>
</dbReference>